<dbReference type="GO" id="GO:0032259">
    <property type="term" value="P:methylation"/>
    <property type="evidence" value="ECO:0007669"/>
    <property type="project" value="UniProtKB-KW"/>
</dbReference>
<gene>
    <name evidence="4" type="ORF">HKW67_01775</name>
</gene>
<dbReference type="PROSITE" id="PS51257">
    <property type="entry name" value="PROKAR_LIPOPROTEIN"/>
    <property type="match status" value="1"/>
</dbReference>
<feature type="domain" description="Methyltransferase type 11" evidence="3">
    <location>
        <begin position="96"/>
        <end position="194"/>
    </location>
</feature>
<dbReference type="InterPro" id="IPR013216">
    <property type="entry name" value="Methyltransf_11"/>
</dbReference>
<dbReference type="RefSeq" id="WP_171223765.1">
    <property type="nucleotide sequence ID" value="NZ_CP053085.1"/>
</dbReference>
<dbReference type="Pfam" id="PF08241">
    <property type="entry name" value="Methyltransf_11"/>
    <property type="match status" value="1"/>
</dbReference>
<evidence type="ECO:0000259" key="3">
    <source>
        <dbReference type="Pfam" id="PF08241"/>
    </source>
</evidence>
<evidence type="ECO:0000313" key="5">
    <source>
        <dbReference type="Proteomes" id="UP000500938"/>
    </source>
</evidence>
<dbReference type="GO" id="GO:0008757">
    <property type="term" value="F:S-adenosylmethionine-dependent methyltransferase activity"/>
    <property type="evidence" value="ECO:0007669"/>
    <property type="project" value="InterPro"/>
</dbReference>
<keyword evidence="4" id="KW-0489">Methyltransferase</keyword>
<proteinExistence type="predicted"/>
<dbReference type="Proteomes" id="UP000500938">
    <property type="component" value="Chromosome"/>
</dbReference>
<dbReference type="PANTHER" id="PTHR43861:SF1">
    <property type="entry name" value="TRANS-ACONITATE 2-METHYLTRANSFERASE"/>
    <property type="match status" value="1"/>
</dbReference>
<dbReference type="KEGG" id="ggr:HKW67_01775"/>
<dbReference type="CDD" id="cd02440">
    <property type="entry name" value="AdoMet_MTases"/>
    <property type="match status" value="1"/>
</dbReference>
<feature type="chain" id="PRO_5027000721" evidence="2">
    <location>
        <begin position="20"/>
        <end position="266"/>
    </location>
</feature>
<feature type="compositionally biased region" description="Polar residues" evidence="1">
    <location>
        <begin position="242"/>
        <end position="255"/>
    </location>
</feature>
<evidence type="ECO:0000313" key="4">
    <source>
        <dbReference type="EMBL" id="QJR34339.1"/>
    </source>
</evidence>
<protein>
    <submittedName>
        <fullName evidence="4">Methyltransferase domain-containing protein</fullName>
    </submittedName>
</protein>
<dbReference type="PANTHER" id="PTHR43861">
    <property type="entry name" value="TRANS-ACONITATE 2-METHYLTRANSFERASE-RELATED"/>
    <property type="match status" value="1"/>
</dbReference>
<sequence>MIRAKWPLLLVAAAVACGAAIDRSDNAVGGATGAAQDTIGPASPPGAPASAFPSPMRPVADIVAPRWSDEDDRDDVGEFARVVQLAKIGRGQRVADIGAGDGYYVTRLSPLVGATGQVYGQDIIPDYLAMLQRRVQREGLRNVRVVRGDTHDPRLPAASVDVAIMIHMYHEIEQPFALLWNLATAMRPGGRLVILDLERPTFGHGTPPSLLRCELAAVGYRQLSFTNTAPSEYVAIFASPDSTARPTPASISTALGASPCRAPGGG</sequence>
<accession>A0A6M4IKF0</accession>
<keyword evidence="4" id="KW-0808">Transferase</keyword>
<feature type="region of interest" description="Disordered" evidence="1">
    <location>
        <begin position="242"/>
        <end position="266"/>
    </location>
</feature>
<dbReference type="AlphaFoldDB" id="A0A6M4IKF0"/>
<dbReference type="SUPFAM" id="SSF53335">
    <property type="entry name" value="S-adenosyl-L-methionine-dependent methyltransferases"/>
    <property type="match status" value="1"/>
</dbReference>
<dbReference type="InterPro" id="IPR029063">
    <property type="entry name" value="SAM-dependent_MTases_sf"/>
</dbReference>
<dbReference type="EMBL" id="CP053085">
    <property type="protein sequence ID" value="QJR34339.1"/>
    <property type="molecule type" value="Genomic_DNA"/>
</dbReference>
<feature type="signal peptide" evidence="2">
    <location>
        <begin position="1"/>
        <end position="19"/>
    </location>
</feature>
<keyword evidence="5" id="KW-1185">Reference proteome</keyword>
<keyword evidence="2" id="KW-0732">Signal</keyword>
<evidence type="ECO:0000256" key="2">
    <source>
        <dbReference type="SAM" id="SignalP"/>
    </source>
</evidence>
<evidence type="ECO:0000256" key="1">
    <source>
        <dbReference type="SAM" id="MobiDB-lite"/>
    </source>
</evidence>
<dbReference type="Gene3D" id="3.40.50.150">
    <property type="entry name" value="Vaccinia Virus protein VP39"/>
    <property type="match status" value="1"/>
</dbReference>
<reference evidence="4 5" key="1">
    <citation type="submission" date="2020-05" db="EMBL/GenBank/DDBJ databases">
        <title>Complete genome sequence of Gemmatimonas greenlandica TET16.</title>
        <authorList>
            <person name="Zeng Y."/>
        </authorList>
    </citation>
    <scope>NUCLEOTIDE SEQUENCE [LARGE SCALE GENOMIC DNA]</scope>
    <source>
        <strain evidence="4 5">TET16</strain>
    </source>
</reference>
<name>A0A6M4IKF0_9BACT</name>
<organism evidence="4 5">
    <name type="scientific">Gemmatimonas groenlandica</name>
    <dbReference type="NCBI Taxonomy" id="2732249"/>
    <lineage>
        <taxon>Bacteria</taxon>
        <taxon>Pseudomonadati</taxon>
        <taxon>Gemmatimonadota</taxon>
        <taxon>Gemmatimonadia</taxon>
        <taxon>Gemmatimonadales</taxon>
        <taxon>Gemmatimonadaceae</taxon>
        <taxon>Gemmatimonas</taxon>
    </lineage>
</organism>